<gene>
    <name evidence="16" type="primary">mutY</name>
    <name evidence="16" type="ORF">IAA63_12715</name>
</gene>
<comment type="function">
    <text evidence="2">Adenine glycosylase active on G-A mispairs. MutY also corrects error-prone DNA synthesis past GO lesions which are due to the oxidatively damaged form of guanine: 7,8-dihydro-8-oxoguanine (8-oxo-dGTP).</text>
</comment>
<reference evidence="16" key="1">
    <citation type="submission" date="2020-10" db="EMBL/GenBank/DDBJ databases">
        <authorList>
            <person name="Gilroy R."/>
        </authorList>
    </citation>
    <scope>NUCLEOTIDE SEQUENCE</scope>
    <source>
        <strain evidence="16">ChiBcec2-4451</strain>
    </source>
</reference>
<dbReference type="PANTHER" id="PTHR42944:SF1">
    <property type="entry name" value="ADENINE DNA GLYCOSYLASE"/>
    <property type="match status" value="1"/>
</dbReference>
<dbReference type="PROSITE" id="PS01155">
    <property type="entry name" value="ENDONUCLEASE_III_2"/>
    <property type="match status" value="1"/>
</dbReference>
<keyword evidence="9" id="KW-0378">Hydrolase</keyword>
<dbReference type="GO" id="GO:0006298">
    <property type="term" value="P:mismatch repair"/>
    <property type="evidence" value="ECO:0007669"/>
    <property type="project" value="TreeGrafter"/>
</dbReference>
<dbReference type="InterPro" id="IPR003265">
    <property type="entry name" value="HhH-GPD_domain"/>
</dbReference>
<dbReference type="InterPro" id="IPR023170">
    <property type="entry name" value="HhH_base_excis_C"/>
</dbReference>
<organism evidence="16 17">
    <name type="scientific">Candidatus Pullilachnospira stercoravium</name>
    <dbReference type="NCBI Taxonomy" id="2840913"/>
    <lineage>
        <taxon>Bacteria</taxon>
        <taxon>Bacillati</taxon>
        <taxon>Bacillota</taxon>
        <taxon>Clostridia</taxon>
        <taxon>Lachnospirales</taxon>
        <taxon>Lachnospiraceae</taxon>
        <taxon>Lachnospiraceae incertae sedis</taxon>
        <taxon>Candidatus Pullilachnospira</taxon>
    </lineage>
</organism>
<dbReference type="Gene3D" id="1.10.1670.10">
    <property type="entry name" value="Helix-hairpin-Helix base-excision DNA repair enzymes (C-terminal)"/>
    <property type="match status" value="1"/>
</dbReference>
<dbReference type="Proteomes" id="UP000886723">
    <property type="component" value="Unassembled WGS sequence"/>
</dbReference>
<dbReference type="EMBL" id="DVON01000272">
    <property type="protein sequence ID" value="HIV13981.1"/>
    <property type="molecule type" value="Genomic_DNA"/>
</dbReference>
<dbReference type="Pfam" id="PF00730">
    <property type="entry name" value="HhH-GPD"/>
    <property type="match status" value="1"/>
</dbReference>
<keyword evidence="10 14" id="KW-0408">Iron</keyword>
<evidence type="ECO:0000256" key="1">
    <source>
        <dbReference type="ARBA" id="ARBA00000843"/>
    </source>
</evidence>
<reference evidence="16" key="2">
    <citation type="journal article" date="2021" name="PeerJ">
        <title>Extensive microbial diversity within the chicken gut microbiome revealed by metagenomics and culture.</title>
        <authorList>
            <person name="Gilroy R."/>
            <person name="Ravi A."/>
            <person name="Getino M."/>
            <person name="Pursley I."/>
            <person name="Horton D.L."/>
            <person name="Alikhan N.F."/>
            <person name="Baker D."/>
            <person name="Gharbi K."/>
            <person name="Hall N."/>
            <person name="Watson M."/>
            <person name="Adriaenssens E.M."/>
            <person name="Foster-Nyarko E."/>
            <person name="Jarju S."/>
            <person name="Secka A."/>
            <person name="Antonio M."/>
            <person name="Oren A."/>
            <person name="Chaudhuri R.R."/>
            <person name="La Ragione R."/>
            <person name="Hildebrand F."/>
            <person name="Pallen M.J."/>
        </authorList>
    </citation>
    <scope>NUCLEOTIDE SEQUENCE</scope>
    <source>
        <strain evidence="16">ChiBcec2-4451</strain>
    </source>
</reference>
<dbReference type="SUPFAM" id="SSF48150">
    <property type="entry name" value="DNA-glycosylase"/>
    <property type="match status" value="1"/>
</dbReference>
<evidence type="ECO:0000256" key="5">
    <source>
        <dbReference type="ARBA" id="ARBA00022023"/>
    </source>
</evidence>
<name>A0A9D1NW98_9FIRM</name>
<evidence type="ECO:0000256" key="4">
    <source>
        <dbReference type="ARBA" id="ARBA00012045"/>
    </source>
</evidence>
<evidence type="ECO:0000256" key="13">
    <source>
        <dbReference type="ARBA" id="ARBA00023295"/>
    </source>
</evidence>
<evidence type="ECO:0000256" key="10">
    <source>
        <dbReference type="ARBA" id="ARBA00023004"/>
    </source>
</evidence>
<dbReference type="InterPro" id="IPR005760">
    <property type="entry name" value="A/G_AdeGlyc_MutY"/>
</dbReference>
<dbReference type="SMART" id="SM00478">
    <property type="entry name" value="ENDO3c"/>
    <property type="match status" value="1"/>
</dbReference>
<dbReference type="GO" id="GO:0034039">
    <property type="term" value="F:8-oxo-7,8-dihydroguanine DNA N-glycosylase activity"/>
    <property type="evidence" value="ECO:0007669"/>
    <property type="project" value="TreeGrafter"/>
</dbReference>
<keyword evidence="11" id="KW-0411">Iron-sulfur</keyword>
<dbReference type="InterPro" id="IPR000445">
    <property type="entry name" value="HhH_motif"/>
</dbReference>
<evidence type="ECO:0000256" key="11">
    <source>
        <dbReference type="ARBA" id="ARBA00023014"/>
    </source>
</evidence>
<feature type="domain" description="HhH-GPD" evidence="15">
    <location>
        <begin position="37"/>
        <end position="188"/>
    </location>
</feature>
<dbReference type="Gene3D" id="3.90.79.10">
    <property type="entry name" value="Nucleoside Triphosphate Pyrophosphohydrolase"/>
    <property type="match status" value="1"/>
</dbReference>
<comment type="cofactor">
    <cofactor evidence="14">
        <name>[4Fe-4S] cluster</name>
        <dbReference type="ChEBI" id="CHEBI:49883"/>
    </cofactor>
    <text evidence="14">Binds 1 [4Fe-4S] cluster.</text>
</comment>
<dbReference type="Pfam" id="PF14815">
    <property type="entry name" value="NUDIX_4"/>
    <property type="match status" value="1"/>
</dbReference>
<evidence type="ECO:0000313" key="17">
    <source>
        <dbReference type="Proteomes" id="UP000886723"/>
    </source>
</evidence>
<dbReference type="InterPro" id="IPR029119">
    <property type="entry name" value="MutY_C"/>
</dbReference>
<sequence length="364" mass="41025">MIERIVQPLTEWYHANRRILPWREEKNPYYIWISEIMLQQTRVEAVKPYFQRFIQALPDPEALASCPEDQLLKLWEGLGYYNRVRNMQKAAVKIVQEYGGKLPADYEALKSLPGIGSYTAGAVASIAYGISVPAVDGNVLRVFTRITEDYGDIMKQSVKNRVERELLEIMPREDPGAFNQALMELGAMVCVPNGPARCGQCPAAEECLARKHGTVDELPVKKKAKARRIEKRTVLLIRDGERVALHRRPPSGLLAGMYELPNLEGHLEKEEVLSRLVQYGLTPLRILPLGASRHIFSHVEWLMEGYDIRVAALEGAPGEDVLFVDVEDAEEKYAVPAAFGAYASKINMRLGQEKYDQMGSGEEQ</sequence>
<keyword evidence="8 14" id="KW-0227">DNA damage</keyword>
<dbReference type="SUPFAM" id="SSF55811">
    <property type="entry name" value="Nudix"/>
    <property type="match status" value="1"/>
</dbReference>
<dbReference type="GO" id="GO:0000701">
    <property type="term" value="F:purine-specific mismatch base pair DNA N-glycosylase activity"/>
    <property type="evidence" value="ECO:0007669"/>
    <property type="project" value="UniProtKB-EC"/>
</dbReference>
<dbReference type="GO" id="GO:0032357">
    <property type="term" value="F:oxidized purine DNA binding"/>
    <property type="evidence" value="ECO:0007669"/>
    <property type="project" value="TreeGrafter"/>
</dbReference>
<proteinExistence type="inferred from homology"/>
<dbReference type="PANTHER" id="PTHR42944">
    <property type="entry name" value="ADENINE DNA GLYCOSYLASE"/>
    <property type="match status" value="1"/>
</dbReference>
<evidence type="ECO:0000256" key="8">
    <source>
        <dbReference type="ARBA" id="ARBA00022763"/>
    </source>
</evidence>
<comment type="catalytic activity">
    <reaction evidence="1 14">
        <text>Hydrolyzes free adenine bases from 7,8-dihydro-8-oxoguanine:adenine mismatched double-stranded DNA, leaving an apurinic site.</text>
        <dbReference type="EC" id="3.2.2.31"/>
    </reaction>
</comment>
<dbReference type="InterPro" id="IPR011257">
    <property type="entry name" value="DNA_glycosylase"/>
</dbReference>
<evidence type="ECO:0000256" key="7">
    <source>
        <dbReference type="ARBA" id="ARBA00022723"/>
    </source>
</evidence>
<comment type="similarity">
    <text evidence="3 14">Belongs to the Nth/MutY family.</text>
</comment>
<evidence type="ECO:0000256" key="14">
    <source>
        <dbReference type="RuleBase" id="RU365096"/>
    </source>
</evidence>
<protein>
    <recommendedName>
        <fullName evidence="5 14">Adenine DNA glycosylase</fullName>
        <ecNumber evidence="4 14">3.2.2.31</ecNumber>
    </recommendedName>
</protein>
<comment type="caution">
    <text evidence="16">The sequence shown here is derived from an EMBL/GenBank/DDBJ whole genome shotgun (WGS) entry which is preliminary data.</text>
</comment>
<dbReference type="GO" id="GO:0051539">
    <property type="term" value="F:4 iron, 4 sulfur cluster binding"/>
    <property type="evidence" value="ECO:0007669"/>
    <property type="project" value="UniProtKB-UniRule"/>
</dbReference>
<dbReference type="NCBIfam" id="TIGR01084">
    <property type="entry name" value="mutY"/>
    <property type="match status" value="1"/>
</dbReference>
<dbReference type="Gene3D" id="1.10.340.30">
    <property type="entry name" value="Hypothetical protein, domain 2"/>
    <property type="match status" value="1"/>
</dbReference>
<keyword evidence="7" id="KW-0479">Metal-binding</keyword>
<dbReference type="CDD" id="cd03431">
    <property type="entry name" value="NUDIX_DNA_Glycosylase_C-MutY"/>
    <property type="match status" value="1"/>
</dbReference>
<evidence type="ECO:0000259" key="15">
    <source>
        <dbReference type="SMART" id="SM00478"/>
    </source>
</evidence>
<dbReference type="GO" id="GO:0035485">
    <property type="term" value="F:adenine/guanine mispair binding"/>
    <property type="evidence" value="ECO:0007669"/>
    <property type="project" value="TreeGrafter"/>
</dbReference>
<dbReference type="AlphaFoldDB" id="A0A9D1NW98"/>
<evidence type="ECO:0000256" key="9">
    <source>
        <dbReference type="ARBA" id="ARBA00022801"/>
    </source>
</evidence>
<evidence type="ECO:0000256" key="3">
    <source>
        <dbReference type="ARBA" id="ARBA00008343"/>
    </source>
</evidence>
<keyword evidence="13 14" id="KW-0326">Glycosidase</keyword>
<keyword evidence="12" id="KW-0234">DNA repair</keyword>
<evidence type="ECO:0000313" key="16">
    <source>
        <dbReference type="EMBL" id="HIV13981.1"/>
    </source>
</evidence>
<dbReference type="GO" id="GO:0046872">
    <property type="term" value="F:metal ion binding"/>
    <property type="evidence" value="ECO:0007669"/>
    <property type="project" value="UniProtKB-UniRule"/>
</dbReference>
<evidence type="ECO:0000256" key="6">
    <source>
        <dbReference type="ARBA" id="ARBA00022485"/>
    </source>
</evidence>
<evidence type="ECO:0000256" key="2">
    <source>
        <dbReference type="ARBA" id="ARBA00002933"/>
    </source>
</evidence>
<dbReference type="InterPro" id="IPR004036">
    <property type="entry name" value="Endonuclease-III-like_CS2"/>
</dbReference>
<dbReference type="GO" id="GO:0006284">
    <property type="term" value="P:base-excision repair"/>
    <property type="evidence" value="ECO:0007669"/>
    <property type="project" value="UniProtKB-UniRule"/>
</dbReference>
<dbReference type="EC" id="3.2.2.31" evidence="4 14"/>
<dbReference type="CDD" id="cd00056">
    <property type="entry name" value="ENDO3c"/>
    <property type="match status" value="1"/>
</dbReference>
<dbReference type="InterPro" id="IPR015797">
    <property type="entry name" value="NUDIX_hydrolase-like_dom_sf"/>
</dbReference>
<keyword evidence="6" id="KW-0004">4Fe-4S</keyword>
<evidence type="ECO:0000256" key="12">
    <source>
        <dbReference type="ARBA" id="ARBA00023204"/>
    </source>
</evidence>
<dbReference type="Pfam" id="PF00633">
    <property type="entry name" value="HHH"/>
    <property type="match status" value="1"/>
</dbReference>
<dbReference type="FunFam" id="1.10.340.30:FF:000002">
    <property type="entry name" value="Adenine DNA glycosylase"/>
    <property type="match status" value="1"/>
</dbReference>
<dbReference type="InterPro" id="IPR044298">
    <property type="entry name" value="MIG/MutY"/>
</dbReference>
<accession>A0A9D1NW98</accession>